<evidence type="ECO:0000256" key="2">
    <source>
        <dbReference type="ARBA" id="ARBA00022763"/>
    </source>
</evidence>
<dbReference type="PANTHER" id="PTHR35369:SF2">
    <property type="entry name" value="BLR3025 PROTEIN"/>
    <property type="match status" value="1"/>
</dbReference>
<dbReference type="RefSeq" id="WP_100351129.1">
    <property type="nucleotide sequence ID" value="NZ_PGTZ01000012.1"/>
</dbReference>
<comment type="caution">
    <text evidence="5">The sequence shown here is derived from an EMBL/GenBank/DDBJ whole genome shotgun (WGS) entry which is preliminary data.</text>
</comment>
<evidence type="ECO:0000256" key="3">
    <source>
        <dbReference type="ARBA" id="ARBA00025589"/>
    </source>
</evidence>
<dbReference type="InterPro" id="IPR001126">
    <property type="entry name" value="UmuC"/>
</dbReference>
<dbReference type="AlphaFoldDB" id="A0A2M8W3L9"/>
<dbReference type="GO" id="GO:0006281">
    <property type="term" value="P:DNA repair"/>
    <property type="evidence" value="ECO:0007669"/>
    <property type="project" value="InterPro"/>
</dbReference>
<evidence type="ECO:0000256" key="1">
    <source>
        <dbReference type="ARBA" id="ARBA00010945"/>
    </source>
</evidence>
<evidence type="ECO:0000259" key="4">
    <source>
        <dbReference type="PROSITE" id="PS50173"/>
    </source>
</evidence>
<dbReference type="CDD" id="cd03468">
    <property type="entry name" value="PolY_like"/>
    <property type="match status" value="1"/>
</dbReference>
<evidence type="ECO:0000313" key="6">
    <source>
        <dbReference type="Proteomes" id="UP000231586"/>
    </source>
</evidence>
<dbReference type="Gene3D" id="3.40.1170.60">
    <property type="match status" value="1"/>
</dbReference>
<reference evidence="5 6" key="1">
    <citation type="submission" date="2017-11" db="EMBL/GenBank/DDBJ databases">
        <title>Genomic Encyclopedia of Archaeal and Bacterial Type Strains, Phase II (KMG-II): From Individual Species to Whole Genera.</title>
        <authorList>
            <person name="Goeker M."/>
        </authorList>
    </citation>
    <scope>NUCLEOTIDE SEQUENCE [LARGE SCALE GENOMIC DNA]</scope>
    <source>
        <strain evidence="5 6">DSM 22413</strain>
    </source>
</reference>
<organism evidence="5 6">
    <name type="scientific">Luteimicrobium subarcticum</name>
    <dbReference type="NCBI Taxonomy" id="620910"/>
    <lineage>
        <taxon>Bacteria</taxon>
        <taxon>Bacillati</taxon>
        <taxon>Actinomycetota</taxon>
        <taxon>Actinomycetes</taxon>
        <taxon>Micrococcales</taxon>
        <taxon>Luteimicrobium</taxon>
    </lineage>
</organism>
<dbReference type="SUPFAM" id="SSF56672">
    <property type="entry name" value="DNA/RNA polymerases"/>
    <property type="match status" value="1"/>
</dbReference>
<dbReference type="InterPro" id="IPR043128">
    <property type="entry name" value="Rev_trsase/Diguanyl_cyclase"/>
</dbReference>
<dbReference type="Pfam" id="PF00817">
    <property type="entry name" value="IMS"/>
    <property type="match status" value="1"/>
</dbReference>
<keyword evidence="2" id="KW-0227">DNA damage</keyword>
<dbReference type="PROSITE" id="PS50173">
    <property type="entry name" value="UMUC"/>
    <property type="match status" value="1"/>
</dbReference>
<sequence>MRTGVVWVPDWPVLAALTVAGLGVDVPAAVHDGHGVLAASAVARAHGVRRGMRRRQAQQACPEVVLLAADDVRDVREFEPVASAAESVVAGLEVARPGLLLLPADGPARFHGSEAALAEALAGAVAHRTGHECHVGIADGVLAAVLAAREEHVVPPGRSREFCDPRPLGDLLHAVTVPGAAGDVADLVGLWGRLGLRTFADLRALPAADVATRFGDVGAWAHRLARGEDLRPPARRRIEPDLAVARDLDPPAERVDTAAFVARALAEELYGMLVARTVTCGRLRIAAVAQHPVDGTRTELVRTWRCDDEALGGLSASRLTDRVRWQLEGWLTASAVRQRPGRRAGGPRGDDPAGRPAPIVRIELTAEDVVRAGTHQGGLWGASSGQEARARRALERVQGLLGGEQVLGVRLQGGRDARDRVQVAPWGDAAPPARPADRPWPGSLPEPSPANVLARPVAVGLLDPRGEPVTLDDAGRLVVPPGRLVPETPGATGRAVHQWAGPWTVDERWWSSDARAAAYLQVVLDDGRGALLAGTGTGPGTAWRLEALYD</sequence>
<dbReference type="OrthoDB" id="5244088at2"/>
<proteinExistence type="inferred from homology"/>
<dbReference type="PANTHER" id="PTHR35369">
    <property type="entry name" value="BLR3025 PROTEIN-RELATED"/>
    <property type="match status" value="1"/>
</dbReference>
<feature type="domain" description="UmuC" evidence="4">
    <location>
        <begin position="1"/>
        <end position="149"/>
    </location>
</feature>
<name>A0A2M8W3L9_9MICO</name>
<dbReference type="Proteomes" id="UP000231586">
    <property type="component" value="Unassembled WGS sequence"/>
</dbReference>
<comment type="similarity">
    <text evidence="1">Belongs to the DNA polymerase type-Y family.</text>
</comment>
<evidence type="ECO:0000313" key="5">
    <source>
        <dbReference type="EMBL" id="PJI85514.1"/>
    </source>
</evidence>
<dbReference type="EMBL" id="PGTZ01000012">
    <property type="protein sequence ID" value="PJI85514.1"/>
    <property type="molecule type" value="Genomic_DNA"/>
</dbReference>
<keyword evidence="6" id="KW-1185">Reference proteome</keyword>
<gene>
    <name evidence="5" type="ORF">CLV34_3028</name>
</gene>
<dbReference type="Gene3D" id="3.30.70.270">
    <property type="match status" value="1"/>
</dbReference>
<dbReference type="InterPro" id="IPR043502">
    <property type="entry name" value="DNA/RNA_pol_sf"/>
</dbReference>
<comment type="function">
    <text evidence="3">Poorly processive, error-prone DNA polymerase involved in untargeted mutagenesis. Copies undamaged DNA at stalled replication forks, which arise in vivo from mismatched or misaligned primer ends. These misaligned primers can be extended by PolIV. Exhibits no 3'-5' exonuclease (proofreading) activity. May be involved in translesional synthesis, in conjunction with the beta clamp from PolIII.</text>
</comment>
<protein>
    <submittedName>
        <fullName evidence="5">Protein ImuB</fullName>
    </submittedName>
</protein>
<accession>A0A2M8W3L9</accession>
<dbReference type="InterPro" id="IPR050356">
    <property type="entry name" value="SulA_CellDiv_inhibitor"/>
</dbReference>